<dbReference type="STRING" id="455432.AWN90_03770"/>
<protein>
    <submittedName>
        <fullName evidence="2">Uncharacterized protein</fullName>
    </submittedName>
</protein>
<feature type="region of interest" description="Disordered" evidence="1">
    <location>
        <begin position="1"/>
        <end position="41"/>
    </location>
</feature>
<dbReference type="Proteomes" id="UP000076512">
    <property type="component" value="Unassembled WGS sequence"/>
</dbReference>
<dbReference type="EMBL" id="LWGR01000015">
    <property type="protein sequence ID" value="KZM70410.1"/>
    <property type="molecule type" value="Genomic_DNA"/>
</dbReference>
<gene>
    <name evidence="2" type="ORF">AWN90_03770</name>
</gene>
<reference evidence="2 3" key="1">
    <citation type="submission" date="2016-04" db="EMBL/GenBank/DDBJ databases">
        <authorList>
            <person name="Evans L.H."/>
            <person name="Alamgir A."/>
            <person name="Owens N."/>
            <person name="Weber N.D."/>
            <person name="Virtaneva K."/>
            <person name="Barbian K."/>
            <person name="Babar A."/>
            <person name="Rosenke K."/>
        </authorList>
    </citation>
    <scope>NUCLEOTIDE SEQUENCE [LARGE SCALE GENOMIC DNA]</scope>
    <source>
        <strain evidence="2 3">IFM 0406</strain>
    </source>
</reference>
<dbReference type="AlphaFoldDB" id="A0A164JHK6"/>
<organism evidence="2 3">
    <name type="scientific">Nocardia terpenica</name>
    <dbReference type="NCBI Taxonomy" id="455432"/>
    <lineage>
        <taxon>Bacteria</taxon>
        <taxon>Bacillati</taxon>
        <taxon>Actinomycetota</taxon>
        <taxon>Actinomycetes</taxon>
        <taxon>Mycobacteriales</taxon>
        <taxon>Nocardiaceae</taxon>
        <taxon>Nocardia</taxon>
    </lineage>
</organism>
<name>A0A164JHK6_9NOCA</name>
<evidence type="ECO:0000256" key="1">
    <source>
        <dbReference type="SAM" id="MobiDB-lite"/>
    </source>
</evidence>
<evidence type="ECO:0000313" key="2">
    <source>
        <dbReference type="EMBL" id="KZM70410.1"/>
    </source>
</evidence>
<feature type="compositionally biased region" description="Basic and acidic residues" evidence="1">
    <location>
        <begin position="212"/>
        <end position="225"/>
    </location>
</feature>
<accession>A0A164JHK6</accession>
<comment type="caution">
    <text evidence="2">The sequence shown here is derived from an EMBL/GenBank/DDBJ whole genome shotgun (WGS) entry which is preliminary data.</text>
</comment>
<dbReference type="RefSeq" id="WP_067577685.1">
    <property type="nucleotide sequence ID" value="NZ_KV411303.1"/>
</dbReference>
<feature type="region of interest" description="Disordered" evidence="1">
    <location>
        <begin position="212"/>
        <end position="235"/>
    </location>
</feature>
<keyword evidence="3" id="KW-1185">Reference proteome</keyword>
<evidence type="ECO:0000313" key="3">
    <source>
        <dbReference type="Proteomes" id="UP000076512"/>
    </source>
</evidence>
<dbReference type="OrthoDB" id="4549550at2"/>
<proteinExistence type="predicted"/>
<sequence>MRLHATTVRQPLSAPSAAEGPRPVRFEPATISAPPPQQRAPVRVEPLPVTGPHPPLFAVLAAHGGAGASTLARWWAHAADTGPAWPASPRTTQRVLIAARLCMPGLIAAAERLREYHAGLAPDGVTVIGLVLSAARPGRLPAPVSRYRRTVTELVDDAVWSIRWHDELVLLDVCELADDAVWSIRWHGGGVQSLSWRDGSFGTHDLLHDRSGAGGDDAARQRAEDDLGESPGARRHLGSDLDFLCENDGVE</sequence>